<protein>
    <recommendedName>
        <fullName evidence="1">ACT domain-containing protein</fullName>
    </recommendedName>
</protein>
<comment type="caution">
    <text evidence="2">The sequence shown here is derived from an EMBL/GenBank/DDBJ whole genome shotgun (WGS) entry which is preliminary data.</text>
</comment>
<dbReference type="EMBL" id="MFSP01000157">
    <property type="protein sequence ID" value="OGI63311.1"/>
    <property type="molecule type" value="Genomic_DNA"/>
</dbReference>
<organism evidence="2 3">
    <name type="scientific">Candidatus Muproteobacteria bacterium RBG_16_60_9</name>
    <dbReference type="NCBI Taxonomy" id="1817755"/>
    <lineage>
        <taxon>Bacteria</taxon>
        <taxon>Pseudomonadati</taxon>
        <taxon>Pseudomonadota</taxon>
        <taxon>Candidatus Muproteobacteria</taxon>
    </lineage>
</organism>
<dbReference type="AlphaFoldDB" id="A0A1F6V0L4"/>
<evidence type="ECO:0000313" key="2">
    <source>
        <dbReference type="EMBL" id="OGI63311.1"/>
    </source>
</evidence>
<evidence type="ECO:0000259" key="1">
    <source>
        <dbReference type="PROSITE" id="PS51671"/>
    </source>
</evidence>
<dbReference type="InterPro" id="IPR002912">
    <property type="entry name" value="ACT_dom"/>
</dbReference>
<proteinExistence type="predicted"/>
<sequence length="79" mass="9029">MFPVAIRVEVRNNRGVLASVAAAIAEQEANIDTVSFDDRDGRYTSMDFTVEVRDRVHLARIMRRIRALDTVVRINRKKG</sequence>
<dbReference type="SUPFAM" id="SSF55021">
    <property type="entry name" value="ACT-like"/>
    <property type="match status" value="1"/>
</dbReference>
<dbReference type="CDD" id="cd04876">
    <property type="entry name" value="ACT_RelA-SpoT"/>
    <property type="match status" value="1"/>
</dbReference>
<reference evidence="2 3" key="1">
    <citation type="journal article" date="2016" name="Nat. Commun.">
        <title>Thousands of microbial genomes shed light on interconnected biogeochemical processes in an aquifer system.</title>
        <authorList>
            <person name="Anantharaman K."/>
            <person name="Brown C.T."/>
            <person name="Hug L.A."/>
            <person name="Sharon I."/>
            <person name="Castelle C.J."/>
            <person name="Probst A.J."/>
            <person name="Thomas B.C."/>
            <person name="Singh A."/>
            <person name="Wilkins M.J."/>
            <person name="Karaoz U."/>
            <person name="Brodie E.L."/>
            <person name="Williams K.H."/>
            <person name="Hubbard S.S."/>
            <person name="Banfield J.F."/>
        </authorList>
    </citation>
    <scope>NUCLEOTIDE SEQUENCE [LARGE SCALE GENOMIC DNA]</scope>
</reference>
<feature type="domain" description="ACT" evidence="1">
    <location>
        <begin position="5"/>
        <end position="79"/>
    </location>
</feature>
<gene>
    <name evidence="2" type="ORF">A2W18_06010</name>
</gene>
<dbReference type="InterPro" id="IPR045865">
    <property type="entry name" value="ACT-like_dom_sf"/>
</dbReference>
<accession>A0A1F6V0L4</accession>
<dbReference type="PROSITE" id="PS51671">
    <property type="entry name" value="ACT"/>
    <property type="match status" value="1"/>
</dbReference>
<dbReference type="Proteomes" id="UP000179076">
    <property type="component" value="Unassembled WGS sequence"/>
</dbReference>
<dbReference type="Pfam" id="PF13291">
    <property type="entry name" value="ACT_4"/>
    <property type="match status" value="1"/>
</dbReference>
<evidence type="ECO:0000313" key="3">
    <source>
        <dbReference type="Proteomes" id="UP000179076"/>
    </source>
</evidence>
<dbReference type="Gene3D" id="3.30.70.260">
    <property type="match status" value="1"/>
</dbReference>
<name>A0A1F6V0L4_9PROT</name>